<feature type="compositionally biased region" description="Basic and acidic residues" evidence="1">
    <location>
        <begin position="1"/>
        <end position="10"/>
    </location>
</feature>
<dbReference type="EMBL" id="JBDFQZ010000014">
    <property type="protein sequence ID" value="KAK9666347.1"/>
    <property type="molecule type" value="Genomic_DNA"/>
</dbReference>
<feature type="compositionally biased region" description="Low complexity" evidence="1">
    <location>
        <begin position="85"/>
        <end position="105"/>
    </location>
</feature>
<sequence>MFEQGKDACGHLEMVPTGNTPPSPIQHASMSSPHSPQTTGRLASPTSTGDKRVEAVVRSLEVTRKLNNVLIDLVEDLTILTLNDGESSSASSSSTVGTSVEHFFS</sequence>
<comment type="caution">
    <text evidence="2">The sequence shown here is derived from an EMBL/GenBank/DDBJ whole genome shotgun (WGS) entry which is preliminary data.</text>
</comment>
<feature type="compositionally biased region" description="Polar residues" evidence="1">
    <location>
        <begin position="26"/>
        <end position="48"/>
    </location>
</feature>
<proteinExistence type="predicted"/>
<reference evidence="2" key="1">
    <citation type="submission" date="2024-03" db="EMBL/GenBank/DDBJ databases">
        <title>WGS assembly of Saponaria officinalis var. Norfolk2.</title>
        <authorList>
            <person name="Jenkins J."/>
            <person name="Shu S."/>
            <person name="Grimwood J."/>
            <person name="Barry K."/>
            <person name="Goodstein D."/>
            <person name="Schmutz J."/>
            <person name="Leebens-Mack J."/>
            <person name="Osbourn A."/>
        </authorList>
    </citation>
    <scope>NUCLEOTIDE SEQUENCE [LARGE SCALE GENOMIC DNA]</scope>
    <source>
        <strain evidence="2">JIC</strain>
    </source>
</reference>
<feature type="region of interest" description="Disordered" evidence="1">
    <location>
        <begin position="1"/>
        <end position="51"/>
    </location>
</feature>
<feature type="region of interest" description="Disordered" evidence="1">
    <location>
        <begin position="83"/>
        <end position="105"/>
    </location>
</feature>
<protein>
    <submittedName>
        <fullName evidence="2">Uncharacterized protein</fullName>
    </submittedName>
</protein>
<evidence type="ECO:0000256" key="1">
    <source>
        <dbReference type="SAM" id="MobiDB-lite"/>
    </source>
</evidence>
<accession>A0AAW1GNM9</accession>
<organism evidence="2 3">
    <name type="scientific">Saponaria officinalis</name>
    <name type="common">Common soapwort</name>
    <name type="synonym">Lychnis saponaria</name>
    <dbReference type="NCBI Taxonomy" id="3572"/>
    <lineage>
        <taxon>Eukaryota</taxon>
        <taxon>Viridiplantae</taxon>
        <taxon>Streptophyta</taxon>
        <taxon>Embryophyta</taxon>
        <taxon>Tracheophyta</taxon>
        <taxon>Spermatophyta</taxon>
        <taxon>Magnoliopsida</taxon>
        <taxon>eudicotyledons</taxon>
        <taxon>Gunneridae</taxon>
        <taxon>Pentapetalae</taxon>
        <taxon>Caryophyllales</taxon>
        <taxon>Caryophyllaceae</taxon>
        <taxon>Caryophylleae</taxon>
        <taxon>Saponaria</taxon>
    </lineage>
</organism>
<evidence type="ECO:0000313" key="3">
    <source>
        <dbReference type="Proteomes" id="UP001443914"/>
    </source>
</evidence>
<dbReference type="Proteomes" id="UP001443914">
    <property type="component" value="Unassembled WGS sequence"/>
</dbReference>
<evidence type="ECO:0000313" key="2">
    <source>
        <dbReference type="EMBL" id="KAK9666347.1"/>
    </source>
</evidence>
<keyword evidence="3" id="KW-1185">Reference proteome</keyword>
<dbReference type="AlphaFoldDB" id="A0AAW1GNM9"/>
<name>A0AAW1GNM9_SAPOF</name>
<gene>
    <name evidence="2" type="ORF">RND81_14G178600</name>
</gene>